<dbReference type="Proteomes" id="UP001159641">
    <property type="component" value="Unassembled WGS sequence"/>
</dbReference>
<evidence type="ECO:0000256" key="5">
    <source>
        <dbReference type="ARBA" id="ARBA00022989"/>
    </source>
</evidence>
<evidence type="ECO:0000256" key="6">
    <source>
        <dbReference type="ARBA" id="ARBA00023040"/>
    </source>
</evidence>
<dbReference type="GO" id="GO:0016493">
    <property type="term" value="F:C-C chemokine receptor activity"/>
    <property type="evidence" value="ECO:0007669"/>
    <property type="project" value="TreeGrafter"/>
</dbReference>
<dbReference type="GO" id="GO:0019722">
    <property type="term" value="P:calcium-mediated signaling"/>
    <property type="evidence" value="ECO:0007669"/>
    <property type="project" value="TreeGrafter"/>
</dbReference>
<feature type="transmembrane region" description="Helical" evidence="13">
    <location>
        <begin position="249"/>
        <end position="275"/>
    </location>
</feature>
<evidence type="ECO:0000256" key="13">
    <source>
        <dbReference type="SAM" id="Phobius"/>
    </source>
</evidence>
<dbReference type="PROSITE" id="PS50262">
    <property type="entry name" value="G_PROTEIN_RECEP_F1_2"/>
    <property type="match status" value="1"/>
</dbReference>
<dbReference type="AlphaFoldDB" id="A0AB34HIY8"/>
<dbReference type="GO" id="GO:0004947">
    <property type="term" value="F:bradykinin receptor activity"/>
    <property type="evidence" value="ECO:0007669"/>
    <property type="project" value="InterPro"/>
</dbReference>
<proteinExistence type="predicted"/>
<dbReference type="InterPro" id="IPR001186">
    <property type="entry name" value="Brdyknn_1_rcpt"/>
</dbReference>
<evidence type="ECO:0000256" key="3">
    <source>
        <dbReference type="ARBA" id="ARBA00022475"/>
    </source>
</evidence>
<dbReference type="PANTHER" id="PTHR10489:SF957">
    <property type="entry name" value="B2 BRADYKININ RECEPTOR"/>
    <property type="match status" value="1"/>
</dbReference>
<dbReference type="GO" id="GO:0009612">
    <property type="term" value="P:response to mechanical stimulus"/>
    <property type="evidence" value="ECO:0007669"/>
    <property type="project" value="InterPro"/>
</dbReference>
<dbReference type="Gene3D" id="1.20.1070.10">
    <property type="entry name" value="Rhodopsin 7-helix transmembrane proteins"/>
    <property type="match status" value="1"/>
</dbReference>
<evidence type="ECO:0000313" key="15">
    <source>
        <dbReference type="EMBL" id="KAJ8792228.1"/>
    </source>
</evidence>
<dbReference type="PANTHER" id="PTHR10489">
    <property type="entry name" value="CELL ADHESION MOLECULE"/>
    <property type="match status" value="1"/>
</dbReference>
<dbReference type="FunFam" id="1.20.1070.10:FF:000295">
    <property type="entry name" value="B1 bradykinin receptor"/>
    <property type="match status" value="1"/>
</dbReference>
<feature type="transmembrane region" description="Helical" evidence="13">
    <location>
        <begin position="112"/>
        <end position="131"/>
    </location>
</feature>
<evidence type="ECO:0000256" key="1">
    <source>
        <dbReference type="ARBA" id="ARBA00004651"/>
    </source>
</evidence>
<keyword evidence="16" id="KW-1185">Reference proteome</keyword>
<evidence type="ECO:0000259" key="14">
    <source>
        <dbReference type="PROSITE" id="PS50262"/>
    </source>
</evidence>
<dbReference type="InterPro" id="IPR050119">
    <property type="entry name" value="CCR1-9-like"/>
</dbReference>
<keyword evidence="11" id="KW-0807">Transducer</keyword>
<organism evidence="15 16">
    <name type="scientific">Eschrichtius robustus</name>
    <name type="common">California gray whale</name>
    <name type="synonym">Eschrichtius gibbosus</name>
    <dbReference type="NCBI Taxonomy" id="9764"/>
    <lineage>
        <taxon>Eukaryota</taxon>
        <taxon>Metazoa</taxon>
        <taxon>Chordata</taxon>
        <taxon>Craniata</taxon>
        <taxon>Vertebrata</taxon>
        <taxon>Euteleostomi</taxon>
        <taxon>Mammalia</taxon>
        <taxon>Eutheria</taxon>
        <taxon>Laurasiatheria</taxon>
        <taxon>Artiodactyla</taxon>
        <taxon>Whippomorpha</taxon>
        <taxon>Cetacea</taxon>
        <taxon>Mysticeti</taxon>
        <taxon>Eschrichtiidae</taxon>
        <taxon>Eschrichtius</taxon>
    </lineage>
</organism>
<dbReference type="Pfam" id="PF00001">
    <property type="entry name" value="7tm_1"/>
    <property type="match status" value="1"/>
</dbReference>
<name>A0AB34HIY8_ESCRO</name>
<feature type="transmembrane region" description="Helical" evidence="13">
    <location>
        <begin position="73"/>
        <end position="92"/>
    </location>
</feature>
<dbReference type="InterPro" id="IPR000496">
    <property type="entry name" value="Brdyknn_rcpt"/>
</dbReference>
<evidence type="ECO:0000256" key="4">
    <source>
        <dbReference type="ARBA" id="ARBA00022692"/>
    </source>
</evidence>
<dbReference type="EMBL" id="JAIQCJ010001134">
    <property type="protein sequence ID" value="KAJ8792228.1"/>
    <property type="molecule type" value="Genomic_DNA"/>
</dbReference>
<reference evidence="15 16" key="1">
    <citation type="submission" date="2022-11" db="EMBL/GenBank/DDBJ databases">
        <title>Whole genome sequence of Eschrichtius robustus ER-17-0199.</title>
        <authorList>
            <person name="Bruniche-Olsen A."/>
            <person name="Black A.N."/>
            <person name="Fields C.J."/>
            <person name="Walden K."/>
            <person name="Dewoody J.A."/>
        </authorList>
    </citation>
    <scope>NUCLEOTIDE SEQUENCE [LARGE SCALE GENOMIC DNA]</scope>
    <source>
        <strain evidence="15">ER-17-0199</strain>
        <tissue evidence="15">Blubber</tissue>
    </source>
</reference>
<feature type="transmembrane region" description="Helical" evidence="13">
    <location>
        <begin position="42"/>
        <end position="64"/>
    </location>
</feature>
<sequence>MASRTLLELLSSNQSQLPPPNATSCDGAQEAWDLLHSVLPTFIITICFCGLLGNLFVLSVFLLARRRLNAAEIYLANLAASDLVFVLGLPFWAENIWKEFNWPFGAPLCRVVNGVIKANLFISIFLVVAISQDRYCVLVHPMASWRRRRRRWAQATCVLIWAVGGLLSIPTFLLRSVKAVPELNISACVLLYPSEAWPFARMVELNVLGFLLPLVAIVFFNYHILAALRGREKVSKTRCGGPTDGKTTALILMLVAAFLLCWTPYHFFAFLEFLFQVWALRGCFWENFTDLGLQWANFFAFINSCLNPVIYVFLGRLFRTKVWELYKRCIPRRLTPISTSHRKEILQLFWRN</sequence>
<keyword evidence="7 13" id="KW-0472">Membrane</keyword>
<dbReference type="GO" id="GO:0019957">
    <property type="term" value="F:C-C chemokine binding"/>
    <property type="evidence" value="ECO:0007669"/>
    <property type="project" value="TreeGrafter"/>
</dbReference>
<accession>A0AB34HIY8</accession>
<comment type="caution">
    <text evidence="15">The sequence shown here is derived from an EMBL/GenBank/DDBJ whole genome shotgun (WGS) entry which is preliminary data.</text>
</comment>
<evidence type="ECO:0000256" key="2">
    <source>
        <dbReference type="ARBA" id="ARBA00021062"/>
    </source>
</evidence>
<evidence type="ECO:0000313" key="16">
    <source>
        <dbReference type="Proteomes" id="UP001159641"/>
    </source>
</evidence>
<feature type="transmembrane region" description="Helical" evidence="13">
    <location>
        <begin position="207"/>
        <end position="228"/>
    </location>
</feature>
<comment type="subcellular location">
    <subcellularLocation>
        <location evidence="1">Cell membrane</location>
        <topology evidence="1">Multi-pass membrane protein</topology>
    </subcellularLocation>
</comment>
<dbReference type="InterPro" id="IPR017452">
    <property type="entry name" value="GPCR_Rhodpsn_7TM"/>
</dbReference>
<dbReference type="GO" id="GO:0009897">
    <property type="term" value="C:external side of plasma membrane"/>
    <property type="evidence" value="ECO:0007669"/>
    <property type="project" value="TreeGrafter"/>
</dbReference>
<keyword evidence="10" id="KW-0325">Glycoprotein</keyword>
<keyword evidence="4 13" id="KW-0812">Transmembrane</keyword>
<keyword evidence="9" id="KW-0675">Receptor</keyword>
<evidence type="ECO:0000256" key="12">
    <source>
        <dbReference type="ARBA" id="ARBA00025112"/>
    </source>
</evidence>
<keyword evidence="6" id="KW-0297">G-protein coupled receptor</keyword>
<evidence type="ECO:0000256" key="11">
    <source>
        <dbReference type="ARBA" id="ARBA00023224"/>
    </source>
</evidence>
<evidence type="ECO:0000256" key="9">
    <source>
        <dbReference type="ARBA" id="ARBA00023170"/>
    </source>
</evidence>
<keyword evidence="8" id="KW-1015">Disulfide bond</keyword>
<evidence type="ECO:0000256" key="10">
    <source>
        <dbReference type="ARBA" id="ARBA00023180"/>
    </source>
</evidence>
<dbReference type="GO" id="GO:0007204">
    <property type="term" value="P:positive regulation of cytosolic calcium ion concentration"/>
    <property type="evidence" value="ECO:0007669"/>
    <property type="project" value="TreeGrafter"/>
</dbReference>
<dbReference type="PRINTS" id="PR00425">
    <property type="entry name" value="BRADYKININR"/>
</dbReference>
<feature type="transmembrane region" description="Helical" evidence="13">
    <location>
        <begin position="152"/>
        <end position="174"/>
    </location>
</feature>
<dbReference type="PRINTS" id="PR00237">
    <property type="entry name" value="GPCRRHODOPSN"/>
</dbReference>
<evidence type="ECO:0000256" key="7">
    <source>
        <dbReference type="ARBA" id="ARBA00023136"/>
    </source>
</evidence>
<feature type="domain" description="G-protein coupled receptors family 1 profile" evidence="14">
    <location>
        <begin position="53"/>
        <end position="311"/>
    </location>
</feature>
<dbReference type="InterPro" id="IPR000276">
    <property type="entry name" value="GPCR_Rhodpsn"/>
</dbReference>
<dbReference type="GO" id="GO:0006954">
    <property type="term" value="P:inflammatory response"/>
    <property type="evidence" value="ECO:0007669"/>
    <property type="project" value="InterPro"/>
</dbReference>
<keyword evidence="3" id="KW-1003">Cell membrane</keyword>
<dbReference type="GO" id="GO:0006955">
    <property type="term" value="P:immune response"/>
    <property type="evidence" value="ECO:0007669"/>
    <property type="project" value="TreeGrafter"/>
</dbReference>
<feature type="transmembrane region" description="Helical" evidence="13">
    <location>
        <begin position="295"/>
        <end position="318"/>
    </location>
</feature>
<dbReference type="GO" id="GO:0060326">
    <property type="term" value="P:cell chemotaxis"/>
    <property type="evidence" value="ECO:0007669"/>
    <property type="project" value="TreeGrafter"/>
</dbReference>
<dbReference type="PRINTS" id="PR00993">
    <property type="entry name" value="BRADYKINNB1R"/>
</dbReference>
<dbReference type="SUPFAM" id="SSF81321">
    <property type="entry name" value="Family A G protein-coupled receptor-like"/>
    <property type="match status" value="1"/>
</dbReference>
<protein>
    <recommendedName>
        <fullName evidence="2">B1 bradykinin receptor</fullName>
    </recommendedName>
</protein>
<comment type="function">
    <text evidence="12">This is a receptor for bradykinin. Could be a factor in chronic pain and inflammation.</text>
</comment>
<keyword evidence="5 13" id="KW-1133">Transmembrane helix</keyword>
<evidence type="ECO:0000256" key="8">
    <source>
        <dbReference type="ARBA" id="ARBA00023157"/>
    </source>
</evidence>
<gene>
    <name evidence="15" type="ORF">J1605_020079</name>
</gene>